<dbReference type="RefSeq" id="XP_004356842.1">
    <property type="nucleotide sequence ID" value="XM_004356789.1"/>
</dbReference>
<evidence type="ECO:0000256" key="1">
    <source>
        <dbReference type="SAM" id="Coils"/>
    </source>
</evidence>
<sequence>MDFLCLLSASLVPADSIAPLACTFAAVDARRMEDLNRKLLAQSESVKRDLAALKDTRNHSSRLLQQLNHEKVRLEQRIAANTDTVRRMYEALQAKQREAAAALAAVNTPPRGETEPRFGAEARLDQRIVRFRELEGTLPPSSDARSAG</sequence>
<evidence type="ECO:0000313" key="4">
    <source>
        <dbReference type="Proteomes" id="UP000011083"/>
    </source>
</evidence>
<feature type="chain" id="PRO_5003990734" evidence="2">
    <location>
        <begin position="17"/>
        <end position="148"/>
    </location>
</feature>
<protein>
    <submittedName>
        <fullName evidence="3">Uncharacterized protein</fullName>
    </submittedName>
</protein>
<organism evidence="3 4">
    <name type="scientific">Acanthamoeba castellanii (strain ATCC 30010 / Neff)</name>
    <dbReference type="NCBI Taxonomy" id="1257118"/>
    <lineage>
        <taxon>Eukaryota</taxon>
        <taxon>Amoebozoa</taxon>
        <taxon>Discosea</taxon>
        <taxon>Longamoebia</taxon>
        <taxon>Centramoebida</taxon>
        <taxon>Acanthamoebidae</taxon>
        <taxon>Acanthamoeba</taxon>
    </lineage>
</organism>
<evidence type="ECO:0000256" key="2">
    <source>
        <dbReference type="SAM" id="SignalP"/>
    </source>
</evidence>
<keyword evidence="1" id="KW-0175">Coiled coil</keyword>
<feature type="non-terminal residue" evidence="3">
    <location>
        <position position="148"/>
    </location>
</feature>
<evidence type="ECO:0000313" key="3">
    <source>
        <dbReference type="EMBL" id="ELR24942.1"/>
    </source>
</evidence>
<feature type="coiled-coil region" evidence="1">
    <location>
        <begin position="36"/>
        <end position="84"/>
    </location>
</feature>
<feature type="signal peptide" evidence="2">
    <location>
        <begin position="1"/>
        <end position="16"/>
    </location>
</feature>
<reference evidence="3 4" key="1">
    <citation type="journal article" date="2013" name="Genome Biol.">
        <title>Genome of Acanthamoeba castellanii highlights extensive lateral gene transfer and early evolution of tyrosine kinase signaling.</title>
        <authorList>
            <person name="Clarke M."/>
            <person name="Lohan A.J."/>
            <person name="Liu B."/>
            <person name="Lagkouvardos I."/>
            <person name="Roy S."/>
            <person name="Zafar N."/>
            <person name="Bertelli C."/>
            <person name="Schilde C."/>
            <person name="Kianianmomeni A."/>
            <person name="Burglin T.R."/>
            <person name="Frech C."/>
            <person name="Turcotte B."/>
            <person name="Kopec K.O."/>
            <person name="Synnott J.M."/>
            <person name="Choo C."/>
            <person name="Paponov I."/>
            <person name="Finkler A."/>
            <person name="Soon Heng Tan C."/>
            <person name="Hutchins A.P."/>
            <person name="Weinmeier T."/>
            <person name="Rattei T."/>
            <person name="Chu J.S."/>
            <person name="Gimenez G."/>
            <person name="Irimia M."/>
            <person name="Rigden D.J."/>
            <person name="Fitzpatrick D.A."/>
            <person name="Lorenzo-Morales J."/>
            <person name="Bateman A."/>
            <person name="Chiu C.H."/>
            <person name="Tang P."/>
            <person name="Hegemann P."/>
            <person name="Fromm H."/>
            <person name="Raoult D."/>
            <person name="Greub G."/>
            <person name="Miranda-Saavedra D."/>
            <person name="Chen N."/>
            <person name="Nash P."/>
            <person name="Ginger M.L."/>
            <person name="Horn M."/>
            <person name="Schaap P."/>
            <person name="Caler L."/>
            <person name="Loftus B."/>
        </authorList>
    </citation>
    <scope>NUCLEOTIDE SEQUENCE [LARGE SCALE GENOMIC DNA]</scope>
    <source>
        <strain evidence="3 4">Neff</strain>
    </source>
</reference>
<accession>L8HI97</accession>
<dbReference type="VEuPathDB" id="AmoebaDB:ACA1_176300"/>
<gene>
    <name evidence="3" type="ORF">ACA1_176300</name>
</gene>
<dbReference type="Proteomes" id="UP000011083">
    <property type="component" value="Unassembled WGS sequence"/>
</dbReference>
<dbReference type="GeneID" id="14925977"/>
<dbReference type="EMBL" id="KB007811">
    <property type="protein sequence ID" value="ELR24942.1"/>
    <property type="molecule type" value="Genomic_DNA"/>
</dbReference>
<keyword evidence="4" id="KW-1185">Reference proteome</keyword>
<dbReference type="AlphaFoldDB" id="L8HI97"/>
<name>L8HI97_ACACF</name>
<dbReference type="KEGG" id="acan:ACA1_176300"/>
<proteinExistence type="predicted"/>
<keyword evidence="2" id="KW-0732">Signal</keyword>